<dbReference type="Proteomes" id="UP001212841">
    <property type="component" value="Unassembled WGS sequence"/>
</dbReference>
<sequence length="817" mass="91892">MASDQADQPVVEAVGVDGALADSSSQSQETEGETNEVTNAQAEGATGESQDENRRRVKVYELPEGASEWEAKGTGNVECLWVEAKDAMCLVVRSEENQQVLMNAKIRAGEDVYNRQQETLIVWVEPNKTDLALSFQQSVGCDEVWDQIQTIQKRIQADKHDIDQLPTNEHQGEQSLGSDELPTTVAGIGGAPMELPAPTMANLCDIDSGIVRMSRSMYMRDLLVGIVTENGWLERLLDVFQECEDLESLEDLYVLSTILRNIISLNDTAIYEIILKDEAFTKVVGILEYDREWPNMEAKYREHIESKVKFKQVIPIQNEDIKAKITQTYRVLFLKDVVLARHMDDGTFSTLNSLVFFNQMDIVSYIQQDHEYLKELFRILGEGSGETRSDAVAFLRELCFTSKNLQSMSRGSFFRALAQHGLFNSFESILSDPSLDIRLAACAILTNVLDHDPQLLRSFIIAQDKEGVRPLIDVMIERFIGDDDEGIRTQIADLLQKILDTSPLDASEGIVAHGGKTDREADEFLNYFYEKHVSKLMAPVADLDSEAPLVQRPDGTEIYPLGKGQPATCHFIVEFLCFAVKSHGFRSKYVMLGKDVLRKVTLLLKARDTYLRLTAVRLIRVCVGLKEEFYIRYLIKIDAFRHVLLALRETNGRYNMLNSACVELFEFIRKENQKAIIAHIVNNHRQLFEDVKYVDTFHALVVRHEQNEDAASSKGGDSRSESATPQKTKPRDGWERADDDESYFNSPDDEEESASSSASPSEPGTNGLVDAEQQTQADQRNAIQFVKASASSKGLVDYPDEDEEEDLVGMLAKKKTG</sequence>
<dbReference type="InterPro" id="IPR016024">
    <property type="entry name" value="ARM-type_fold"/>
</dbReference>
<dbReference type="InterPro" id="IPR011993">
    <property type="entry name" value="PH-like_dom_sf"/>
</dbReference>
<keyword evidence="7" id="KW-1185">Reference proteome</keyword>
<dbReference type="PANTHER" id="PTHR23318">
    <property type="entry name" value="ATP SYNTHASE GAMMA-RELATED"/>
    <property type="match status" value="1"/>
</dbReference>
<proteinExistence type="predicted"/>
<comment type="subcellular location">
    <subcellularLocation>
        <location evidence="1">Nucleus</location>
    </subcellularLocation>
</comment>
<dbReference type="Pfam" id="PF04802">
    <property type="entry name" value="PP4R3"/>
    <property type="match status" value="1"/>
</dbReference>
<dbReference type="Gene3D" id="2.30.29.30">
    <property type="entry name" value="Pleckstrin-homology domain (PH domain)/Phosphotyrosine-binding domain (PTB)"/>
    <property type="match status" value="1"/>
</dbReference>
<dbReference type="AlphaFoldDB" id="A0AAD5SIK9"/>
<evidence type="ECO:0000313" key="7">
    <source>
        <dbReference type="Proteomes" id="UP001212841"/>
    </source>
</evidence>
<dbReference type="GO" id="GO:0005654">
    <property type="term" value="C:nucleoplasm"/>
    <property type="evidence" value="ECO:0007669"/>
    <property type="project" value="TreeGrafter"/>
</dbReference>
<evidence type="ECO:0000256" key="2">
    <source>
        <dbReference type="ARBA" id="ARBA00023242"/>
    </source>
</evidence>
<evidence type="ECO:0000313" key="6">
    <source>
        <dbReference type="EMBL" id="KAJ3055378.1"/>
    </source>
</evidence>
<organism evidence="6 7">
    <name type="scientific">Rhizophlyctis rosea</name>
    <dbReference type="NCBI Taxonomy" id="64517"/>
    <lineage>
        <taxon>Eukaryota</taxon>
        <taxon>Fungi</taxon>
        <taxon>Fungi incertae sedis</taxon>
        <taxon>Chytridiomycota</taxon>
        <taxon>Chytridiomycota incertae sedis</taxon>
        <taxon>Chytridiomycetes</taxon>
        <taxon>Rhizophlyctidales</taxon>
        <taxon>Rhizophlyctidaceae</taxon>
        <taxon>Rhizophlyctis</taxon>
    </lineage>
</organism>
<dbReference type="InterPro" id="IPR006887">
    <property type="entry name" value="P4R3-like_central_dom"/>
</dbReference>
<feature type="domain" description="Serine/threonine-protein phosphatase 4 regulatory subunit 3-like central" evidence="4">
    <location>
        <begin position="207"/>
        <end position="706"/>
    </location>
</feature>
<dbReference type="InterPro" id="IPR051137">
    <property type="entry name" value="PP4R3-like"/>
</dbReference>
<evidence type="ECO:0000259" key="4">
    <source>
        <dbReference type="Pfam" id="PF04802"/>
    </source>
</evidence>
<dbReference type="GO" id="GO:0006974">
    <property type="term" value="P:DNA damage response"/>
    <property type="evidence" value="ECO:0007669"/>
    <property type="project" value="TreeGrafter"/>
</dbReference>
<feature type="region of interest" description="Disordered" evidence="3">
    <location>
        <begin position="1"/>
        <end position="56"/>
    </location>
</feature>
<dbReference type="Pfam" id="PF22972">
    <property type="entry name" value="EVH1_PP4R3"/>
    <property type="match status" value="1"/>
</dbReference>
<dbReference type="EMBL" id="JADGJD010000082">
    <property type="protein sequence ID" value="KAJ3055378.1"/>
    <property type="molecule type" value="Genomic_DNA"/>
</dbReference>
<comment type="caution">
    <text evidence="6">The sequence shown here is derived from an EMBL/GenBank/DDBJ whole genome shotgun (WGS) entry which is preliminary data.</text>
</comment>
<feature type="non-terminal residue" evidence="6">
    <location>
        <position position="817"/>
    </location>
</feature>
<feature type="compositionally biased region" description="Acidic residues" evidence="3">
    <location>
        <begin position="737"/>
        <end position="753"/>
    </location>
</feature>
<name>A0AAD5SIK9_9FUNG</name>
<dbReference type="InterPro" id="IPR011989">
    <property type="entry name" value="ARM-like"/>
</dbReference>
<dbReference type="GO" id="GO:0030289">
    <property type="term" value="C:protein phosphatase 4 complex"/>
    <property type="evidence" value="ECO:0007669"/>
    <property type="project" value="TreeGrafter"/>
</dbReference>
<evidence type="ECO:0000259" key="5">
    <source>
        <dbReference type="Pfam" id="PF22972"/>
    </source>
</evidence>
<dbReference type="GO" id="GO:0072542">
    <property type="term" value="F:protein phosphatase activator activity"/>
    <property type="evidence" value="ECO:0007669"/>
    <property type="project" value="TreeGrafter"/>
</dbReference>
<feature type="region of interest" description="Disordered" evidence="3">
    <location>
        <begin position="707"/>
        <end position="779"/>
    </location>
</feature>
<feature type="compositionally biased region" description="Low complexity" evidence="3">
    <location>
        <begin position="754"/>
        <end position="763"/>
    </location>
</feature>
<evidence type="ECO:0000256" key="3">
    <source>
        <dbReference type="SAM" id="MobiDB-lite"/>
    </source>
</evidence>
<dbReference type="SUPFAM" id="SSF50729">
    <property type="entry name" value="PH domain-like"/>
    <property type="match status" value="1"/>
</dbReference>
<accession>A0AAD5SIK9</accession>
<dbReference type="Gene3D" id="1.25.10.10">
    <property type="entry name" value="Leucine-rich Repeat Variant"/>
    <property type="match status" value="1"/>
</dbReference>
<dbReference type="InterPro" id="IPR055236">
    <property type="entry name" value="EVH1_PP4R3"/>
</dbReference>
<reference evidence="6" key="1">
    <citation type="submission" date="2020-05" db="EMBL/GenBank/DDBJ databases">
        <title>Phylogenomic resolution of chytrid fungi.</title>
        <authorList>
            <person name="Stajich J.E."/>
            <person name="Amses K."/>
            <person name="Simmons R."/>
            <person name="Seto K."/>
            <person name="Myers J."/>
            <person name="Bonds A."/>
            <person name="Quandt C.A."/>
            <person name="Barry K."/>
            <person name="Liu P."/>
            <person name="Grigoriev I."/>
            <person name="Longcore J.E."/>
            <person name="James T.Y."/>
        </authorList>
    </citation>
    <scope>NUCLEOTIDE SEQUENCE</scope>
    <source>
        <strain evidence="6">JEL0318</strain>
    </source>
</reference>
<protein>
    <submittedName>
        <fullName evidence="6">Platinum sensitivity protein</fullName>
    </submittedName>
</protein>
<gene>
    <name evidence="6" type="primary">PSY2</name>
    <name evidence="6" type="ORF">HK097_010723</name>
</gene>
<evidence type="ECO:0000256" key="1">
    <source>
        <dbReference type="ARBA" id="ARBA00004123"/>
    </source>
</evidence>
<dbReference type="SUPFAM" id="SSF48371">
    <property type="entry name" value="ARM repeat"/>
    <property type="match status" value="1"/>
</dbReference>
<dbReference type="PANTHER" id="PTHR23318:SF0">
    <property type="entry name" value="SERINE_THREONINE-PROTEIN PHOSPHATASE 4 REGULATORY SUBUNIT 3"/>
    <property type="match status" value="1"/>
</dbReference>
<feature type="domain" description="PP4R3 EVH1-like" evidence="5">
    <location>
        <begin position="54"/>
        <end position="155"/>
    </location>
</feature>
<keyword evidence="2" id="KW-0539">Nucleus</keyword>